<accession>A0A1W1V6B7</accession>
<dbReference type="EMBL" id="FWWR01000009">
    <property type="protein sequence ID" value="SMB88816.1"/>
    <property type="molecule type" value="Genomic_DNA"/>
</dbReference>
<dbReference type="GO" id="GO:0005829">
    <property type="term" value="C:cytosol"/>
    <property type="evidence" value="ECO:0007669"/>
    <property type="project" value="TreeGrafter"/>
</dbReference>
<dbReference type="InterPro" id="IPR005583">
    <property type="entry name" value="YaaA"/>
</dbReference>
<sequence length="239" mass="28021">MHIILSPTKKMKYVDGQEMSKSKLIDKTTEILKELQNKSYTELKDIWKCNDKLAEQNYQRIKNMFEQRPTPALFAYDGIVFKNIAPETLEKEEIDYLTDHLRILSGFYGVLKPLDGVVPYRLEMQAEISIADKKNLYEYWADTIYKELKAPIVNLASKEYTKVVEPYIQNGEMVTCSFYEIVSGKPVQKATYSKMARGEMVRYLAENKVQTVEEIKNFDRNGYIFNPETSTETEYNFYR</sequence>
<protein>
    <recommendedName>
        <fullName evidence="1">UPF0246 protein SAMN00017477_1469</fullName>
    </recommendedName>
</protein>
<dbReference type="PANTHER" id="PTHR30283">
    <property type="entry name" value="PEROXIDE STRESS RESPONSE PROTEIN YAAA"/>
    <property type="match status" value="1"/>
</dbReference>
<reference evidence="3" key="1">
    <citation type="submission" date="2017-04" db="EMBL/GenBank/DDBJ databases">
        <authorList>
            <person name="Varghese N."/>
            <person name="Submissions S."/>
        </authorList>
    </citation>
    <scope>NUCLEOTIDE SEQUENCE [LARGE SCALE GENOMIC DNA]</scope>
    <source>
        <strain evidence="3">DSM 20463</strain>
    </source>
</reference>
<dbReference type="OrthoDB" id="9777133at2"/>
<dbReference type="HAMAP" id="MF_00652">
    <property type="entry name" value="UPF0246"/>
    <property type="match status" value="1"/>
</dbReference>
<evidence type="ECO:0000313" key="2">
    <source>
        <dbReference type="EMBL" id="SMB88816.1"/>
    </source>
</evidence>
<evidence type="ECO:0000313" key="3">
    <source>
        <dbReference type="Proteomes" id="UP000192368"/>
    </source>
</evidence>
<name>A0A1W1V6B7_PEPAS</name>
<organism evidence="2 3">
    <name type="scientific">Peptoniphilus asaccharolyticus DSM 20463</name>
    <dbReference type="NCBI Taxonomy" id="573058"/>
    <lineage>
        <taxon>Bacteria</taxon>
        <taxon>Bacillati</taxon>
        <taxon>Bacillota</taxon>
        <taxon>Tissierellia</taxon>
        <taxon>Tissierellales</taxon>
        <taxon>Peptoniphilaceae</taxon>
        <taxon>Peptoniphilus</taxon>
    </lineage>
</organism>
<proteinExistence type="inferred from homology"/>
<dbReference type="Pfam" id="PF03883">
    <property type="entry name" value="H2O2_YaaD"/>
    <property type="match status" value="1"/>
</dbReference>
<dbReference type="GO" id="GO:0033194">
    <property type="term" value="P:response to hydroperoxide"/>
    <property type="evidence" value="ECO:0007669"/>
    <property type="project" value="TreeGrafter"/>
</dbReference>
<dbReference type="STRING" id="573058.SAMN00017477_1469"/>
<gene>
    <name evidence="2" type="ORF">SAMN00017477_1469</name>
</gene>
<evidence type="ECO:0000256" key="1">
    <source>
        <dbReference type="HAMAP-Rule" id="MF_00652"/>
    </source>
</evidence>
<dbReference type="AlphaFoldDB" id="A0A1W1V6B7"/>
<dbReference type="Proteomes" id="UP000192368">
    <property type="component" value="Unassembled WGS sequence"/>
</dbReference>
<comment type="similarity">
    <text evidence="1">Belongs to the UPF0246 family.</text>
</comment>
<keyword evidence="3" id="KW-1185">Reference proteome</keyword>
<dbReference type="PANTHER" id="PTHR30283:SF4">
    <property type="entry name" value="PEROXIDE STRESS RESISTANCE PROTEIN YAAA"/>
    <property type="match status" value="1"/>
</dbReference>
<dbReference type="NCBIfam" id="NF002543">
    <property type="entry name" value="PRK02101.1-4"/>
    <property type="match status" value="1"/>
</dbReference>
<dbReference type="RefSeq" id="WP_084231001.1">
    <property type="nucleotide sequence ID" value="NZ_FWWR01000009.1"/>
</dbReference>